<dbReference type="InterPro" id="IPR007448">
    <property type="entry name" value="Sigma70_reg_Rsd_AlgQ"/>
</dbReference>
<dbReference type="Gene3D" id="1.20.120.1370">
    <property type="entry name" value="Regulator of RNA polymerase sigma(70) subunit, domain 4"/>
    <property type="match status" value="1"/>
</dbReference>
<gene>
    <name evidence="3" type="ORF">LCGC14_0192240</name>
</gene>
<sequence length="158" mass="18023">MLDSCTTAQERWGGVNQLIDRWLAERKQLVFEYSALSSREPSMAAAPDRDLESFCDVLVDYVSAGHFEIYEQLIREAEDFKDERGLDLARQVYPRIETITESAVAFNDQYGEAGAGVDEETMQSRLKMLGALLHERFELEDCLIEVLHNAHQDMLSTT</sequence>
<dbReference type="AlphaFoldDB" id="A0A0F9UL41"/>
<dbReference type="PIRSF" id="PIRSF016548">
    <property type="entry name" value="Rsd_AlgQ"/>
    <property type="match status" value="1"/>
</dbReference>
<protein>
    <recommendedName>
        <fullName evidence="4">Regulator of sigma D</fullName>
    </recommendedName>
</protein>
<evidence type="ECO:0000256" key="2">
    <source>
        <dbReference type="ARBA" id="ARBA00023163"/>
    </source>
</evidence>
<evidence type="ECO:0000313" key="3">
    <source>
        <dbReference type="EMBL" id="KKN93960.1"/>
    </source>
</evidence>
<comment type="caution">
    <text evidence="3">The sequence shown here is derived from an EMBL/GenBank/DDBJ whole genome shotgun (WGS) entry which is preliminary data.</text>
</comment>
<dbReference type="NCBIfam" id="NF008723">
    <property type="entry name" value="PRK11718.1"/>
    <property type="match status" value="1"/>
</dbReference>
<accession>A0A0F9UL41</accession>
<keyword evidence="2" id="KW-0804">Transcription</keyword>
<dbReference type="GO" id="GO:0006355">
    <property type="term" value="P:regulation of DNA-templated transcription"/>
    <property type="evidence" value="ECO:0007669"/>
    <property type="project" value="InterPro"/>
</dbReference>
<evidence type="ECO:0000256" key="1">
    <source>
        <dbReference type="ARBA" id="ARBA00023015"/>
    </source>
</evidence>
<organism evidence="3">
    <name type="scientific">marine sediment metagenome</name>
    <dbReference type="NCBI Taxonomy" id="412755"/>
    <lineage>
        <taxon>unclassified sequences</taxon>
        <taxon>metagenomes</taxon>
        <taxon>ecological metagenomes</taxon>
    </lineage>
</organism>
<dbReference type="InterPro" id="IPR038309">
    <property type="entry name" value="Rsd/AlgQ_sf"/>
</dbReference>
<proteinExistence type="predicted"/>
<name>A0A0F9UL41_9ZZZZ</name>
<dbReference type="Pfam" id="PF04353">
    <property type="entry name" value="Rsd_AlgQ"/>
    <property type="match status" value="1"/>
</dbReference>
<evidence type="ECO:0008006" key="4">
    <source>
        <dbReference type="Google" id="ProtNLM"/>
    </source>
</evidence>
<dbReference type="EMBL" id="LAZR01000082">
    <property type="protein sequence ID" value="KKN93960.1"/>
    <property type="molecule type" value="Genomic_DNA"/>
</dbReference>
<keyword evidence="1" id="KW-0805">Transcription regulation</keyword>
<reference evidence="3" key="1">
    <citation type="journal article" date="2015" name="Nature">
        <title>Complex archaea that bridge the gap between prokaryotes and eukaryotes.</title>
        <authorList>
            <person name="Spang A."/>
            <person name="Saw J.H."/>
            <person name="Jorgensen S.L."/>
            <person name="Zaremba-Niedzwiedzka K."/>
            <person name="Martijn J."/>
            <person name="Lind A.E."/>
            <person name="van Eijk R."/>
            <person name="Schleper C."/>
            <person name="Guy L."/>
            <person name="Ettema T.J."/>
        </authorList>
    </citation>
    <scope>NUCLEOTIDE SEQUENCE</scope>
</reference>